<feature type="domain" description="Aminotransferase class I/classII large" evidence="4">
    <location>
        <begin position="97"/>
        <end position="438"/>
    </location>
</feature>
<dbReference type="PANTHER" id="PTHR13693:SF3">
    <property type="entry name" value="LD36009P"/>
    <property type="match status" value="1"/>
</dbReference>
<evidence type="ECO:0000259" key="4">
    <source>
        <dbReference type="Pfam" id="PF00155"/>
    </source>
</evidence>
<dbReference type="InterPro" id="IPR015421">
    <property type="entry name" value="PyrdxlP-dep_Trfase_major"/>
</dbReference>
<dbReference type="GO" id="GO:0030170">
    <property type="term" value="F:pyridoxal phosphate binding"/>
    <property type="evidence" value="ECO:0007669"/>
    <property type="project" value="InterPro"/>
</dbReference>
<dbReference type="SUPFAM" id="SSF53383">
    <property type="entry name" value="PLP-dependent transferases"/>
    <property type="match status" value="1"/>
</dbReference>
<keyword evidence="2" id="KW-0808">Transferase</keyword>
<evidence type="ECO:0000313" key="5">
    <source>
        <dbReference type="EMBL" id="PZQ11315.1"/>
    </source>
</evidence>
<dbReference type="InterPro" id="IPR050087">
    <property type="entry name" value="AON_synthase_class-II"/>
</dbReference>
<dbReference type="EMBL" id="QFPN01000012">
    <property type="protein sequence ID" value="PZQ11315.1"/>
    <property type="molecule type" value="Genomic_DNA"/>
</dbReference>
<dbReference type="InterPro" id="IPR015422">
    <property type="entry name" value="PyrdxlP-dep_Trfase_small"/>
</dbReference>
<evidence type="ECO:0000313" key="6">
    <source>
        <dbReference type="Proteomes" id="UP000249577"/>
    </source>
</evidence>
<dbReference type="Pfam" id="PF00155">
    <property type="entry name" value="Aminotran_1_2"/>
    <property type="match status" value="1"/>
</dbReference>
<dbReference type="InterPro" id="IPR004839">
    <property type="entry name" value="Aminotransferase_I/II_large"/>
</dbReference>
<dbReference type="Gene3D" id="3.90.1150.10">
    <property type="entry name" value="Aspartate Aminotransferase, domain 1"/>
    <property type="match status" value="1"/>
</dbReference>
<dbReference type="PANTHER" id="PTHR13693">
    <property type="entry name" value="CLASS II AMINOTRANSFERASE/8-AMINO-7-OXONONANOATE SYNTHASE"/>
    <property type="match status" value="1"/>
</dbReference>
<sequence>MTSRRGIGALSRSAKDGILGAIRAQPKAEKDGDKPSGPSPTVVTRRAKRGDRFADLKELKDVKTQQAVADLIGVQNPFFRMHDGCAGATTHIDGRTHINFASYNYLGMNGHPEVNAAAKAAIDHYGVSCSASRLVAGERPIHRELEHRVAEFYGVDDAIAFVSGHATNVGTIGHLMRAGDLIVYDALAHNSIVVGATLSGATRRMFAHNDLDALEEILIRQSHAHERVLVAVEGLYSMDGDFPDLARLVKMRDRYGFWLMVDEAHSLGVLGATGRGIAEECGVDPKEVDIWMGTLSKTLSGCGGYIAGSHSLVEYLKFSAPGFVYSVGMPPAVAAAAIACFDLLKREPERVAKLRANGERFVSKAKEAGLDVGDATGTAIVPVMVGDSLRAVHLANRLLERGVNALPIVHPAVPERSARLRFFITSDHSFEQIDEAVAVTAEEHHGLAKAGFGIKMAAALAKATRPT</sequence>
<dbReference type="InterPro" id="IPR015424">
    <property type="entry name" value="PyrdxlP-dep_Trfase"/>
</dbReference>
<dbReference type="AlphaFoldDB" id="A0A2W5K8A3"/>
<comment type="caution">
    <text evidence="5">The sequence shown here is derived from an EMBL/GenBank/DDBJ whole genome shotgun (WGS) entry which is preliminary data.</text>
</comment>
<protein>
    <submittedName>
        <fullName evidence="5">8-amino-7-oxononanoate synthase</fullName>
    </submittedName>
</protein>
<comment type="cofactor">
    <cofactor evidence="1">
        <name>pyridoxal 5'-phosphate</name>
        <dbReference type="ChEBI" id="CHEBI:597326"/>
    </cofactor>
</comment>
<evidence type="ECO:0000256" key="1">
    <source>
        <dbReference type="ARBA" id="ARBA00001933"/>
    </source>
</evidence>
<dbReference type="Gene3D" id="3.40.640.10">
    <property type="entry name" value="Type I PLP-dependent aspartate aminotransferase-like (Major domain)"/>
    <property type="match status" value="1"/>
</dbReference>
<evidence type="ECO:0000256" key="3">
    <source>
        <dbReference type="SAM" id="MobiDB-lite"/>
    </source>
</evidence>
<evidence type="ECO:0000256" key="2">
    <source>
        <dbReference type="ARBA" id="ARBA00022679"/>
    </source>
</evidence>
<reference evidence="5 6" key="1">
    <citation type="submission" date="2017-08" db="EMBL/GenBank/DDBJ databases">
        <title>Infants hospitalized years apart are colonized by the same room-sourced microbial strains.</title>
        <authorList>
            <person name="Brooks B."/>
            <person name="Olm M.R."/>
            <person name="Firek B.A."/>
            <person name="Baker R."/>
            <person name="Thomas B.C."/>
            <person name="Morowitz M.J."/>
            <person name="Banfield J.F."/>
        </authorList>
    </citation>
    <scope>NUCLEOTIDE SEQUENCE [LARGE SCALE GENOMIC DNA]</scope>
    <source>
        <strain evidence="5">S2_005_003_R2_43</strain>
    </source>
</reference>
<feature type="region of interest" description="Disordered" evidence="3">
    <location>
        <begin position="18"/>
        <end position="44"/>
    </location>
</feature>
<dbReference type="GO" id="GO:0016740">
    <property type="term" value="F:transferase activity"/>
    <property type="evidence" value="ECO:0007669"/>
    <property type="project" value="UniProtKB-KW"/>
</dbReference>
<proteinExistence type="predicted"/>
<organism evidence="5 6">
    <name type="scientific">Ancylobacter novellus</name>
    <name type="common">Thiobacillus novellus</name>
    <dbReference type="NCBI Taxonomy" id="921"/>
    <lineage>
        <taxon>Bacteria</taxon>
        <taxon>Pseudomonadati</taxon>
        <taxon>Pseudomonadota</taxon>
        <taxon>Alphaproteobacteria</taxon>
        <taxon>Hyphomicrobiales</taxon>
        <taxon>Xanthobacteraceae</taxon>
        <taxon>Ancylobacter</taxon>
    </lineage>
</organism>
<accession>A0A2W5K8A3</accession>
<dbReference type="Proteomes" id="UP000249577">
    <property type="component" value="Unassembled WGS sequence"/>
</dbReference>
<dbReference type="CDD" id="cd06454">
    <property type="entry name" value="KBL_like"/>
    <property type="match status" value="1"/>
</dbReference>
<name>A0A2W5K8A3_ANCNO</name>
<gene>
    <name evidence="5" type="ORF">DI565_18665</name>
</gene>